<protein>
    <recommendedName>
        <fullName evidence="3">F-box domain-containing protein</fullName>
    </recommendedName>
</protein>
<dbReference type="Proteomes" id="UP001231189">
    <property type="component" value="Unassembled WGS sequence"/>
</dbReference>
<evidence type="ECO:0000313" key="2">
    <source>
        <dbReference type="Proteomes" id="UP001231189"/>
    </source>
</evidence>
<evidence type="ECO:0008006" key="3">
    <source>
        <dbReference type="Google" id="ProtNLM"/>
    </source>
</evidence>
<reference evidence="1" key="1">
    <citation type="submission" date="2023-07" db="EMBL/GenBank/DDBJ databases">
        <title>A chromosome-level genome assembly of Lolium multiflorum.</title>
        <authorList>
            <person name="Chen Y."/>
            <person name="Copetti D."/>
            <person name="Kolliker R."/>
            <person name="Studer B."/>
        </authorList>
    </citation>
    <scope>NUCLEOTIDE SEQUENCE</scope>
    <source>
        <strain evidence="1">02402/16</strain>
        <tissue evidence="1">Leaf</tissue>
    </source>
</reference>
<gene>
    <name evidence="1" type="ORF">QYE76_026079</name>
</gene>
<dbReference type="PANTHER" id="PTHR33207">
    <property type="entry name" value="F-BOX DOMAIN CONTAINING PROTEIN-RELATED"/>
    <property type="match status" value="1"/>
</dbReference>
<accession>A0AAD8RHZ4</accession>
<evidence type="ECO:0000313" key="1">
    <source>
        <dbReference type="EMBL" id="KAK1620562.1"/>
    </source>
</evidence>
<organism evidence="1 2">
    <name type="scientific">Lolium multiflorum</name>
    <name type="common">Italian ryegrass</name>
    <name type="synonym">Lolium perenne subsp. multiflorum</name>
    <dbReference type="NCBI Taxonomy" id="4521"/>
    <lineage>
        <taxon>Eukaryota</taxon>
        <taxon>Viridiplantae</taxon>
        <taxon>Streptophyta</taxon>
        <taxon>Embryophyta</taxon>
        <taxon>Tracheophyta</taxon>
        <taxon>Spermatophyta</taxon>
        <taxon>Magnoliopsida</taxon>
        <taxon>Liliopsida</taxon>
        <taxon>Poales</taxon>
        <taxon>Poaceae</taxon>
        <taxon>BOP clade</taxon>
        <taxon>Pooideae</taxon>
        <taxon>Poodae</taxon>
        <taxon>Poeae</taxon>
        <taxon>Poeae Chloroplast Group 2 (Poeae type)</taxon>
        <taxon>Loliodinae</taxon>
        <taxon>Loliinae</taxon>
        <taxon>Lolium</taxon>
    </lineage>
</organism>
<dbReference type="AlphaFoldDB" id="A0AAD8RHZ4"/>
<name>A0AAD8RHZ4_LOLMU</name>
<dbReference type="SUPFAM" id="SSF81383">
    <property type="entry name" value="F-box domain"/>
    <property type="match status" value="1"/>
</dbReference>
<comment type="caution">
    <text evidence="1">The sequence shown here is derived from an EMBL/GenBank/DDBJ whole genome shotgun (WGS) entry which is preliminary data.</text>
</comment>
<keyword evidence="2" id="KW-1185">Reference proteome</keyword>
<sequence length="211" mass="23746">MIPSTKLANVEDDVAADAVSKVLGDDDLLAEILLRVGFPTTLVRAAAACKRWLHHASDKAFLRRFRAPRFVPMLPPQPPELIAAIRIVGRYRFPAGPDGIMSEGYNFGMDGEPFFRYESSIQDCRNGSLSTVLWGRRRRRRGLRYESRGSIGMHSPLCPERAIAIDPPLSPHHQHPNYGGSHDCIILGKSATKHVRRAHPYLHRSCYLEIR</sequence>
<proteinExistence type="predicted"/>
<dbReference type="EMBL" id="JAUUTY010000006">
    <property type="protein sequence ID" value="KAK1620562.1"/>
    <property type="molecule type" value="Genomic_DNA"/>
</dbReference>
<dbReference type="InterPro" id="IPR036047">
    <property type="entry name" value="F-box-like_dom_sf"/>
</dbReference>